<name>A0A5C0SFP9_CRATE</name>
<sequence length="153" mass="17695">MNKYKVLFDKKVDKYGQTAILHKFINGIRCPCYDEDTGYCDPQWHRDHPEAPECNDEGYLQGINEQIILKAFIFPANDLNKSTVDEVVLASLGQLSKDDYIYVGKSDVSIFNLKDTDYLEYDNKRWRIKNPDNYKIGDDDISFVAKLELLGDV</sequence>
<organism evidence="1 2">
    <name type="scientific">Crassaminicella thermophila</name>
    <dbReference type="NCBI Taxonomy" id="2599308"/>
    <lineage>
        <taxon>Bacteria</taxon>
        <taxon>Bacillati</taxon>
        <taxon>Bacillota</taxon>
        <taxon>Clostridia</taxon>
        <taxon>Eubacteriales</taxon>
        <taxon>Clostridiaceae</taxon>
        <taxon>Crassaminicella</taxon>
    </lineage>
</organism>
<dbReference type="EMBL" id="CP042243">
    <property type="protein sequence ID" value="QEK12722.1"/>
    <property type="molecule type" value="Genomic_DNA"/>
</dbReference>
<proteinExistence type="predicted"/>
<gene>
    <name evidence="1" type="ORF">FQB35_10480</name>
</gene>
<evidence type="ECO:0000313" key="1">
    <source>
        <dbReference type="EMBL" id="QEK12722.1"/>
    </source>
</evidence>
<protein>
    <submittedName>
        <fullName evidence="1">Uncharacterized protein</fullName>
    </submittedName>
</protein>
<dbReference type="Proteomes" id="UP000324646">
    <property type="component" value="Chromosome"/>
</dbReference>
<reference evidence="1 2" key="1">
    <citation type="submission" date="2019-07" db="EMBL/GenBank/DDBJ databases">
        <title>Complete genome of Crassaminicella thermophila SY095.</title>
        <authorList>
            <person name="Li X."/>
        </authorList>
    </citation>
    <scope>NUCLEOTIDE SEQUENCE [LARGE SCALE GENOMIC DNA]</scope>
    <source>
        <strain evidence="1 2">SY095</strain>
    </source>
</reference>
<dbReference type="AlphaFoldDB" id="A0A5C0SFP9"/>
<accession>A0A5C0SFP9</accession>
<evidence type="ECO:0000313" key="2">
    <source>
        <dbReference type="Proteomes" id="UP000324646"/>
    </source>
</evidence>
<dbReference type="RefSeq" id="WP_148809868.1">
    <property type="nucleotide sequence ID" value="NZ_CP042243.1"/>
</dbReference>
<keyword evidence="2" id="KW-1185">Reference proteome</keyword>
<dbReference type="KEGG" id="crs:FQB35_10480"/>